<dbReference type="NCBIfam" id="TIGR02532">
    <property type="entry name" value="IV_pilin_GFxxxE"/>
    <property type="match status" value="1"/>
</dbReference>
<protein>
    <recommendedName>
        <fullName evidence="3">Type II secretion system protein J</fullName>
    </recommendedName>
</protein>
<organism evidence="12 13">
    <name type="scientific">Pseudomonas lundensis</name>
    <dbReference type="NCBI Taxonomy" id="86185"/>
    <lineage>
        <taxon>Bacteria</taxon>
        <taxon>Pseudomonadati</taxon>
        <taxon>Pseudomonadota</taxon>
        <taxon>Gammaproteobacteria</taxon>
        <taxon>Pseudomonadales</taxon>
        <taxon>Pseudomonadaceae</taxon>
        <taxon>Pseudomonas</taxon>
    </lineage>
</organism>
<keyword evidence="7 11" id="KW-0812">Transmembrane</keyword>
<name>A0A266N9H1_9PSED</name>
<evidence type="ECO:0000256" key="6">
    <source>
        <dbReference type="ARBA" id="ARBA00022519"/>
    </source>
</evidence>
<dbReference type="InterPro" id="IPR045584">
    <property type="entry name" value="Pilin-like"/>
</dbReference>
<evidence type="ECO:0000313" key="12">
    <source>
        <dbReference type="EMBL" id="OZY59151.1"/>
    </source>
</evidence>
<dbReference type="InterPro" id="IPR051621">
    <property type="entry name" value="T2SS_protein_J"/>
</dbReference>
<dbReference type="Gene3D" id="2.10.70.20">
    <property type="entry name" value="gspk-gspi-gspj complex like domains"/>
    <property type="match status" value="1"/>
</dbReference>
<dbReference type="EMBL" id="NQKI01000017">
    <property type="protein sequence ID" value="OZY59151.1"/>
    <property type="molecule type" value="Genomic_DNA"/>
</dbReference>
<dbReference type="Gene3D" id="3.10.610.10">
    <property type="entry name" value="GSPII I/J protein-like"/>
    <property type="match status" value="1"/>
</dbReference>
<dbReference type="PANTHER" id="PTHR39583:SF2">
    <property type="entry name" value="TYPE II SECRETION SYSTEM PROTEIN J"/>
    <property type="match status" value="1"/>
</dbReference>
<dbReference type="GO" id="GO:0005886">
    <property type="term" value="C:plasma membrane"/>
    <property type="evidence" value="ECO:0007669"/>
    <property type="project" value="UniProtKB-SubCell"/>
</dbReference>
<evidence type="ECO:0000256" key="10">
    <source>
        <dbReference type="SAM" id="Coils"/>
    </source>
</evidence>
<dbReference type="GO" id="GO:0015627">
    <property type="term" value="C:type II protein secretion system complex"/>
    <property type="evidence" value="ECO:0007669"/>
    <property type="project" value="InterPro"/>
</dbReference>
<keyword evidence="9 11" id="KW-0472">Membrane</keyword>
<dbReference type="GO" id="GO:0015628">
    <property type="term" value="P:protein secretion by the type II secretion system"/>
    <property type="evidence" value="ECO:0007669"/>
    <property type="project" value="InterPro"/>
</dbReference>
<keyword evidence="6" id="KW-0997">Cell inner membrane</keyword>
<dbReference type="InterPro" id="IPR010055">
    <property type="entry name" value="T2SS_protein-GspJ"/>
</dbReference>
<gene>
    <name evidence="12" type="ORF">CJF39_12345</name>
</gene>
<dbReference type="Proteomes" id="UP000215788">
    <property type="component" value="Unassembled WGS sequence"/>
</dbReference>
<dbReference type="PROSITE" id="PS51257">
    <property type="entry name" value="PROKAR_LIPOPROTEIN"/>
    <property type="match status" value="1"/>
</dbReference>
<dbReference type="Pfam" id="PF07963">
    <property type="entry name" value="N_methyl"/>
    <property type="match status" value="1"/>
</dbReference>
<comment type="subcellular location">
    <subcellularLocation>
        <location evidence="1">Cell inner membrane</location>
        <topology evidence="1">Single-pass membrane protein</topology>
    </subcellularLocation>
</comment>
<proteinExistence type="inferred from homology"/>
<evidence type="ECO:0000256" key="5">
    <source>
        <dbReference type="ARBA" id="ARBA00022481"/>
    </source>
</evidence>
<accession>A0A266N9H1</accession>
<evidence type="ECO:0000256" key="7">
    <source>
        <dbReference type="ARBA" id="ARBA00022692"/>
    </source>
</evidence>
<keyword evidence="10" id="KW-0175">Coiled coil</keyword>
<dbReference type="PANTHER" id="PTHR39583">
    <property type="entry name" value="TYPE II SECRETION SYSTEM PROTEIN J-RELATED"/>
    <property type="match status" value="1"/>
</dbReference>
<dbReference type="Pfam" id="PF11612">
    <property type="entry name" value="T2SSJ"/>
    <property type="match status" value="1"/>
</dbReference>
<evidence type="ECO:0000256" key="11">
    <source>
        <dbReference type="SAM" id="Phobius"/>
    </source>
</evidence>
<reference evidence="12 13" key="1">
    <citation type="submission" date="2017-08" db="EMBL/GenBank/DDBJ databases">
        <title>Genomic and metabolic characterisation of spoilage-associated Pseudomonas species.</title>
        <authorList>
            <person name="Stanborough T."/>
            <person name="Fegan N."/>
            <person name="Powell S.M."/>
            <person name="Singh T."/>
            <person name="Tamplin M.L."/>
            <person name="Chandry P.S."/>
        </authorList>
    </citation>
    <scope>NUCLEOTIDE SEQUENCE [LARGE SCALE GENOMIC DNA]</scope>
    <source>
        <strain evidence="12 13">L1802</strain>
    </source>
</reference>
<evidence type="ECO:0000256" key="8">
    <source>
        <dbReference type="ARBA" id="ARBA00022989"/>
    </source>
</evidence>
<evidence type="ECO:0000256" key="4">
    <source>
        <dbReference type="ARBA" id="ARBA00022475"/>
    </source>
</evidence>
<feature type="transmembrane region" description="Helical" evidence="11">
    <location>
        <begin position="12"/>
        <end position="32"/>
    </location>
</feature>
<sequence length="187" mass="21339">MRPKTQAGFTLLELVIAMAIFTLLGIGCWRLFDGVVRAERASNAHEQALRSLQRAVALIERDALHVHTSARQPGLTLYPDRLNLRRGNWRNPLGQPRSELQDVSYRLEQGVLWRYSQGVDVPGVQKQQLLSDVRAVRWRLFDTQTGWRNAWPTSKAFAKKTPQALELQLSVGRFGQVRRVMLLPEGE</sequence>
<feature type="coiled-coil region" evidence="10">
    <location>
        <begin position="35"/>
        <end position="62"/>
    </location>
</feature>
<evidence type="ECO:0000256" key="3">
    <source>
        <dbReference type="ARBA" id="ARBA00021539"/>
    </source>
</evidence>
<keyword evidence="8 11" id="KW-1133">Transmembrane helix</keyword>
<keyword evidence="5" id="KW-0488">Methylation</keyword>
<evidence type="ECO:0000256" key="1">
    <source>
        <dbReference type="ARBA" id="ARBA00004377"/>
    </source>
</evidence>
<dbReference type="RefSeq" id="WP_094993678.1">
    <property type="nucleotide sequence ID" value="NZ_NQKI01000017.1"/>
</dbReference>
<dbReference type="SUPFAM" id="SSF54523">
    <property type="entry name" value="Pili subunits"/>
    <property type="match status" value="1"/>
</dbReference>
<keyword evidence="4" id="KW-1003">Cell membrane</keyword>
<evidence type="ECO:0000313" key="13">
    <source>
        <dbReference type="Proteomes" id="UP000215788"/>
    </source>
</evidence>
<dbReference type="OrthoDB" id="9794345at2"/>
<evidence type="ECO:0000256" key="2">
    <source>
        <dbReference type="ARBA" id="ARBA00011084"/>
    </source>
</evidence>
<comment type="similarity">
    <text evidence="2">Belongs to the GSP J family.</text>
</comment>
<dbReference type="InterPro" id="IPR012902">
    <property type="entry name" value="N_methyl_site"/>
</dbReference>
<dbReference type="AlphaFoldDB" id="A0A266N9H1"/>
<evidence type="ECO:0000256" key="9">
    <source>
        <dbReference type="ARBA" id="ARBA00023136"/>
    </source>
</evidence>
<comment type="caution">
    <text evidence="12">The sequence shown here is derived from an EMBL/GenBank/DDBJ whole genome shotgun (WGS) entry which is preliminary data.</text>
</comment>